<keyword evidence="9" id="KW-1185">Reference proteome</keyword>
<sequence>MDAELFEQDRTRLRAVAYRILGSTAEADDAVQEAWLRANQAGTDDVENLSGWLTTVVARVCLNMLRSRAQRREEPFEIDVVARDSPEQDAELADSVGLAMLVVLDTLSPVERLAFVLHDMFAMPFDDIAPLIEKSAAATRQLASRARRRVRGAELTPDLARQRAAADAYLAATRGGDFEALMALLAPDVVLRADAMALPTGKPVVIRGADVVAKGAMASAGRALLAEVALVNGSAGLVMGVGGRLAVVLAFTFADGVITGIDVIGDRDRLRATDLSVLSQTSEV</sequence>
<name>A0A0N9I887_9PSEU</name>
<dbReference type="SUPFAM" id="SSF54427">
    <property type="entry name" value="NTF2-like"/>
    <property type="match status" value="1"/>
</dbReference>
<gene>
    <name evidence="8" type="ORF">AOZ06_41180</name>
</gene>
<dbReference type="Pfam" id="PF04542">
    <property type="entry name" value="Sigma70_r2"/>
    <property type="match status" value="1"/>
</dbReference>
<dbReference type="Proteomes" id="UP000063699">
    <property type="component" value="Chromosome"/>
</dbReference>
<evidence type="ECO:0000256" key="4">
    <source>
        <dbReference type="ARBA" id="ARBA00023082"/>
    </source>
</evidence>
<dbReference type="PANTHER" id="PTHR30173:SF43">
    <property type="entry name" value="ECF RNA POLYMERASE SIGMA FACTOR SIGI-RELATED"/>
    <property type="match status" value="1"/>
</dbReference>
<evidence type="ECO:0000256" key="5">
    <source>
        <dbReference type="ARBA" id="ARBA00023163"/>
    </source>
</evidence>
<dbReference type="InterPro" id="IPR013249">
    <property type="entry name" value="RNA_pol_sigma70_r4_t2"/>
</dbReference>
<protein>
    <submittedName>
        <fullName evidence="8">RNA polymerase subunit sigma-70</fullName>
    </submittedName>
</protein>
<organism evidence="8 9">
    <name type="scientific">Kibdelosporangium phytohabitans</name>
    <dbReference type="NCBI Taxonomy" id="860235"/>
    <lineage>
        <taxon>Bacteria</taxon>
        <taxon>Bacillati</taxon>
        <taxon>Actinomycetota</taxon>
        <taxon>Actinomycetes</taxon>
        <taxon>Pseudonocardiales</taxon>
        <taxon>Pseudonocardiaceae</taxon>
        <taxon>Kibdelosporangium</taxon>
    </lineage>
</organism>
<feature type="domain" description="RNA polymerase sigma-70 region 2" evidence="6">
    <location>
        <begin position="5"/>
        <end position="69"/>
    </location>
</feature>
<dbReference type="InterPro" id="IPR032710">
    <property type="entry name" value="NTF2-like_dom_sf"/>
</dbReference>
<dbReference type="Pfam" id="PF08281">
    <property type="entry name" value="Sigma70_r4_2"/>
    <property type="match status" value="1"/>
</dbReference>
<evidence type="ECO:0000259" key="6">
    <source>
        <dbReference type="Pfam" id="PF04542"/>
    </source>
</evidence>
<dbReference type="AlphaFoldDB" id="A0A0N9I887"/>
<reference evidence="8 9" key="1">
    <citation type="submission" date="2015-07" db="EMBL/GenBank/DDBJ databases">
        <title>Genome sequencing of Kibdelosporangium phytohabitans.</title>
        <authorList>
            <person name="Qin S."/>
            <person name="Xing K."/>
        </authorList>
    </citation>
    <scope>NUCLEOTIDE SEQUENCE [LARGE SCALE GENOMIC DNA]</scope>
    <source>
        <strain evidence="8 9">KLBMP1111</strain>
    </source>
</reference>
<dbReference type="InterPro" id="IPR013325">
    <property type="entry name" value="RNA_pol_sigma_r2"/>
</dbReference>
<keyword evidence="5" id="KW-0804">Transcription</keyword>
<dbReference type="EMBL" id="CP012752">
    <property type="protein sequence ID" value="ALG12426.1"/>
    <property type="molecule type" value="Genomic_DNA"/>
</dbReference>
<dbReference type="STRING" id="860235.AOZ06_41180"/>
<dbReference type="Gene3D" id="3.10.450.50">
    <property type="match status" value="1"/>
</dbReference>
<dbReference type="GO" id="GO:0006352">
    <property type="term" value="P:DNA-templated transcription initiation"/>
    <property type="evidence" value="ECO:0007669"/>
    <property type="project" value="InterPro"/>
</dbReference>
<dbReference type="PANTHER" id="PTHR30173">
    <property type="entry name" value="SIGMA 19 FACTOR"/>
    <property type="match status" value="1"/>
</dbReference>
<proteinExistence type="inferred from homology"/>
<evidence type="ECO:0000259" key="7">
    <source>
        <dbReference type="Pfam" id="PF08281"/>
    </source>
</evidence>
<evidence type="ECO:0000256" key="1">
    <source>
        <dbReference type="ARBA" id="ARBA00010641"/>
    </source>
</evidence>
<dbReference type="GO" id="GO:0016987">
    <property type="term" value="F:sigma factor activity"/>
    <property type="evidence" value="ECO:0007669"/>
    <property type="project" value="UniProtKB-KW"/>
</dbReference>
<dbReference type="OrthoDB" id="3211555at2"/>
<dbReference type="KEGG" id="kphy:AOZ06_41180"/>
<dbReference type="InterPro" id="IPR014284">
    <property type="entry name" value="RNA_pol_sigma-70_dom"/>
</dbReference>
<dbReference type="InterPro" id="IPR007627">
    <property type="entry name" value="RNA_pol_sigma70_r2"/>
</dbReference>
<evidence type="ECO:0000256" key="2">
    <source>
        <dbReference type="ARBA" id="ARBA00011344"/>
    </source>
</evidence>
<keyword evidence="3" id="KW-0805">Transcription regulation</keyword>
<comment type="subunit">
    <text evidence="2">Interacts transiently with the RNA polymerase catalytic core formed by RpoA, RpoB, RpoC and RpoZ (2 alpha, 1 beta, 1 beta' and 1 omega subunit) to form the RNA polymerase holoenzyme that can initiate transcription.</text>
</comment>
<dbReference type="NCBIfam" id="TIGR02937">
    <property type="entry name" value="sigma70-ECF"/>
    <property type="match status" value="1"/>
</dbReference>
<dbReference type="InterPro" id="IPR036388">
    <property type="entry name" value="WH-like_DNA-bd_sf"/>
</dbReference>
<comment type="similarity">
    <text evidence="1">Belongs to the sigma-70 factor family. ECF subfamily.</text>
</comment>
<keyword evidence="4" id="KW-0731">Sigma factor</keyword>
<dbReference type="InterPro" id="IPR052704">
    <property type="entry name" value="ECF_Sigma-70_Domain"/>
</dbReference>
<dbReference type="GO" id="GO:0003677">
    <property type="term" value="F:DNA binding"/>
    <property type="evidence" value="ECO:0007669"/>
    <property type="project" value="InterPro"/>
</dbReference>
<evidence type="ECO:0000313" key="8">
    <source>
        <dbReference type="EMBL" id="ALG12426.1"/>
    </source>
</evidence>
<dbReference type="Gene3D" id="1.10.10.10">
    <property type="entry name" value="Winged helix-like DNA-binding domain superfamily/Winged helix DNA-binding domain"/>
    <property type="match status" value="1"/>
</dbReference>
<dbReference type="InterPro" id="IPR013324">
    <property type="entry name" value="RNA_pol_sigma_r3/r4-like"/>
</dbReference>
<dbReference type="Gene3D" id="1.10.1740.10">
    <property type="match status" value="1"/>
</dbReference>
<feature type="domain" description="RNA polymerase sigma factor 70 region 4 type 2" evidence="7">
    <location>
        <begin position="101"/>
        <end position="149"/>
    </location>
</feature>
<dbReference type="SUPFAM" id="SSF88946">
    <property type="entry name" value="Sigma2 domain of RNA polymerase sigma factors"/>
    <property type="match status" value="1"/>
</dbReference>
<evidence type="ECO:0000313" key="9">
    <source>
        <dbReference type="Proteomes" id="UP000063699"/>
    </source>
</evidence>
<dbReference type="RefSeq" id="WP_054294320.1">
    <property type="nucleotide sequence ID" value="NZ_CP012752.1"/>
</dbReference>
<evidence type="ECO:0000256" key="3">
    <source>
        <dbReference type="ARBA" id="ARBA00023015"/>
    </source>
</evidence>
<accession>A0A0N9I887</accession>
<dbReference type="SUPFAM" id="SSF88659">
    <property type="entry name" value="Sigma3 and sigma4 domains of RNA polymerase sigma factors"/>
    <property type="match status" value="1"/>
</dbReference>